<sequence length="115" mass="12862">MTSYKLGLSLHFCHVTASFLFSVMLLSSTIIKGSNDFSRHLEDTGVQKWPGYNSNISNSSTLFIITQYPFEVISAFNVYGNQSSQNVAGFLARPGFISPKKSPDFRARLSKTERK</sequence>
<dbReference type="AlphaFoldDB" id="A0A6A4I799"/>
<evidence type="ECO:0000313" key="2">
    <source>
        <dbReference type="EMBL" id="KAE9407892.1"/>
    </source>
</evidence>
<reference evidence="2" key="1">
    <citation type="journal article" date="2019" name="Environ. Microbiol.">
        <title>Fungal ecological strategies reflected in gene transcription - a case study of two litter decomposers.</title>
        <authorList>
            <person name="Barbi F."/>
            <person name="Kohler A."/>
            <person name="Barry K."/>
            <person name="Baskaran P."/>
            <person name="Daum C."/>
            <person name="Fauchery L."/>
            <person name="Ihrmark K."/>
            <person name="Kuo A."/>
            <person name="LaButti K."/>
            <person name="Lipzen A."/>
            <person name="Morin E."/>
            <person name="Grigoriev I.V."/>
            <person name="Henrissat B."/>
            <person name="Lindahl B."/>
            <person name="Martin F."/>
        </authorList>
    </citation>
    <scope>NUCLEOTIDE SEQUENCE</scope>
    <source>
        <strain evidence="2">JB14</strain>
    </source>
</reference>
<dbReference type="OrthoDB" id="10665285at2759"/>
<accession>A0A6A4I799</accession>
<organism evidence="2 3">
    <name type="scientific">Gymnopus androsaceus JB14</name>
    <dbReference type="NCBI Taxonomy" id="1447944"/>
    <lineage>
        <taxon>Eukaryota</taxon>
        <taxon>Fungi</taxon>
        <taxon>Dikarya</taxon>
        <taxon>Basidiomycota</taxon>
        <taxon>Agaricomycotina</taxon>
        <taxon>Agaricomycetes</taxon>
        <taxon>Agaricomycetidae</taxon>
        <taxon>Agaricales</taxon>
        <taxon>Marasmiineae</taxon>
        <taxon>Omphalotaceae</taxon>
        <taxon>Gymnopus</taxon>
    </lineage>
</organism>
<proteinExistence type="predicted"/>
<dbReference type="Proteomes" id="UP000799118">
    <property type="component" value="Unassembled WGS sequence"/>
</dbReference>
<keyword evidence="1" id="KW-0472">Membrane</keyword>
<keyword evidence="1" id="KW-1133">Transmembrane helix</keyword>
<feature type="transmembrane region" description="Helical" evidence="1">
    <location>
        <begin position="6"/>
        <end position="31"/>
    </location>
</feature>
<evidence type="ECO:0000256" key="1">
    <source>
        <dbReference type="SAM" id="Phobius"/>
    </source>
</evidence>
<keyword evidence="1" id="KW-0812">Transmembrane</keyword>
<gene>
    <name evidence="2" type="ORF">BT96DRAFT_932932</name>
</gene>
<keyword evidence="3" id="KW-1185">Reference proteome</keyword>
<protein>
    <submittedName>
        <fullName evidence="2">Uncharacterized protein</fullName>
    </submittedName>
</protein>
<name>A0A6A4I799_9AGAR</name>
<evidence type="ECO:0000313" key="3">
    <source>
        <dbReference type="Proteomes" id="UP000799118"/>
    </source>
</evidence>
<dbReference type="EMBL" id="ML769393">
    <property type="protein sequence ID" value="KAE9407892.1"/>
    <property type="molecule type" value="Genomic_DNA"/>
</dbReference>